<sequence>MLEKIFSKFLEEYEGLAVLVRFAYYLKTIEPDKSKQNLNSTISKELLKKVWGNIEAYEFVKQSIKGFNEQIKKITKESNNEQQSSQYQQSSPSNSINDYLEQVLNNEFIELPLASSSNSSQNNHQTNDNISLSKVSIYNSRIKKRNYQSNNNNINVSSSENDDYFRPMINQPNYKISSSRSHKRRKSDNLQSSNYSTSSSLSHDNSLVTITETIEMISSTSPRDSSSTSPRDSSSTSPRDSSSIPEIVEMGSSSFSLDNSLVEVPKTTEIISIDENIILVNSVLEDLAEPSWIDIATRIQTHNAAECSKQWKYLINQLYN</sequence>
<evidence type="ECO:0000313" key="2">
    <source>
        <dbReference type="EMBL" id="CAG8572247.1"/>
    </source>
</evidence>
<comment type="caution">
    <text evidence="2">The sequence shown here is derived from an EMBL/GenBank/DDBJ whole genome shotgun (WGS) entry which is preliminary data.</text>
</comment>
<keyword evidence="3" id="KW-1185">Reference proteome</keyword>
<name>A0A9N9BNL9_9GLOM</name>
<feature type="region of interest" description="Disordered" evidence="1">
    <location>
        <begin position="148"/>
        <end position="202"/>
    </location>
</feature>
<proteinExistence type="predicted"/>
<accession>A0A9N9BNL9</accession>
<feature type="compositionally biased region" description="Low complexity" evidence="1">
    <location>
        <begin position="189"/>
        <end position="202"/>
    </location>
</feature>
<feature type="compositionally biased region" description="Low complexity" evidence="1">
    <location>
        <begin position="217"/>
        <end position="243"/>
    </location>
</feature>
<reference evidence="2" key="1">
    <citation type="submission" date="2021-06" db="EMBL/GenBank/DDBJ databases">
        <authorList>
            <person name="Kallberg Y."/>
            <person name="Tangrot J."/>
            <person name="Rosling A."/>
        </authorList>
    </citation>
    <scope>NUCLEOTIDE SEQUENCE</scope>
    <source>
        <strain evidence="2">MT106</strain>
    </source>
</reference>
<feature type="region of interest" description="Disordered" evidence="1">
    <location>
        <begin position="217"/>
        <end position="246"/>
    </location>
</feature>
<gene>
    <name evidence="2" type="ORF">AGERDE_LOCUS7697</name>
</gene>
<evidence type="ECO:0000313" key="3">
    <source>
        <dbReference type="Proteomes" id="UP000789831"/>
    </source>
</evidence>
<dbReference type="Proteomes" id="UP000789831">
    <property type="component" value="Unassembled WGS sequence"/>
</dbReference>
<dbReference type="EMBL" id="CAJVPL010001457">
    <property type="protein sequence ID" value="CAG8572247.1"/>
    <property type="molecule type" value="Genomic_DNA"/>
</dbReference>
<evidence type="ECO:0000256" key="1">
    <source>
        <dbReference type="SAM" id="MobiDB-lite"/>
    </source>
</evidence>
<feature type="compositionally biased region" description="Low complexity" evidence="1">
    <location>
        <begin position="148"/>
        <end position="159"/>
    </location>
</feature>
<dbReference type="AlphaFoldDB" id="A0A9N9BNL9"/>
<protein>
    <submittedName>
        <fullName evidence="2">9478_t:CDS:1</fullName>
    </submittedName>
</protein>
<organism evidence="2 3">
    <name type="scientific">Ambispora gerdemannii</name>
    <dbReference type="NCBI Taxonomy" id="144530"/>
    <lineage>
        <taxon>Eukaryota</taxon>
        <taxon>Fungi</taxon>
        <taxon>Fungi incertae sedis</taxon>
        <taxon>Mucoromycota</taxon>
        <taxon>Glomeromycotina</taxon>
        <taxon>Glomeromycetes</taxon>
        <taxon>Archaeosporales</taxon>
        <taxon>Ambisporaceae</taxon>
        <taxon>Ambispora</taxon>
    </lineage>
</organism>